<feature type="compositionally biased region" description="Polar residues" evidence="6">
    <location>
        <begin position="182"/>
        <end position="198"/>
    </location>
</feature>
<feature type="compositionally biased region" description="Basic and acidic residues" evidence="6">
    <location>
        <begin position="199"/>
        <end position="212"/>
    </location>
</feature>
<evidence type="ECO:0000256" key="7">
    <source>
        <dbReference type="SAM" id="Phobius"/>
    </source>
</evidence>
<comment type="similarity">
    <text evidence="2">Belongs to the TrbI/VirB10 family.</text>
</comment>
<dbReference type="Gene3D" id="2.40.128.260">
    <property type="entry name" value="Type IV secretion system, VirB10/TraB/TrbI"/>
    <property type="match status" value="1"/>
</dbReference>
<comment type="subcellular location">
    <subcellularLocation>
        <location evidence="1">Membrane</location>
        <topology evidence="1">Single-pass membrane protein</topology>
    </subcellularLocation>
</comment>
<dbReference type="AlphaFoldDB" id="B6AP87"/>
<dbReference type="EMBL" id="DS995260">
    <property type="protein sequence ID" value="EDZ39073.1"/>
    <property type="molecule type" value="Genomic_DNA"/>
</dbReference>
<gene>
    <name evidence="8" type="ORF">CGL2_09933005</name>
</gene>
<evidence type="ECO:0000313" key="8">
    <source>
        <dbReference type="EMBL" id="EDZ39073.1"/>
    </source>
</evidence>
<evidence type="ECO:0000256" key="4">
    <source>
        <dbReference type="ARBA" id="ARBA00022989"/>
    </source>
</evidence>
<evidence type="ECO:0000256" key="6">
    <source>
        <dbReference type="SAM" id="MobiDB-lite"/>
    </source>
</evidence>
<keyword evidence="5 7" id="KW-0472">Membrane</keyword>
<keyword evidence="4 7" id="KW-1133">Transmembrane helix</keyword>
<evidence type="ECO:0000256" key="2">
    <source>
        <dbReference type="ARBA" id="ARBA00010265"/>
    </source>
</evidence>
<feature type="compositionally biased region" description="Basic and acidic residues" evidence="6">
    <location>
        <begin position="48"/>
        <end position="58"/>
    </location>
</feature>
<evidence type="ECO:0000256" key="5">
    <source>
        <dbReference type="ARBA" id="ARBA00023136"/>
    </source>
</evidence>
<dbReference type="InterPro" id="IPR005498">
    <property type="entry name" value="T4SS_VirB10/TraB/TrbI"/>
</dbReference>
<dbReference type="Pfam" id="PF03743">
    <property type="entry name" value="TrbI"/>
    <property type="match status" value="1"/>
</dbReference>
<sequence>MTDSPKTMISPTGPVRSVGKFPIVLVLLFIGVVVGAVVYTSLHKPQKVRTESPDDKMKSAIRQDQSTKNQDPGYMNVHVPFPGQNALPPGVPNLSNPHQTSSGPIGPSTKNTPKPSRSFSLKPPPLPSPPVPPQASSGLFVGSVDGGLENGTSTPPPLPEEPHPATAVLPPALPNLSGGGQNTPQGKPSSYEQTNMQDQKTRFLKDSQKKQSDILPNPVRDPVSPFEVQAGSVIHAELVDGINSDLPGEVTAQVTGNIYDSIDEQFLLIPQGSKIVGKYDSKVAVGQTRVLMAWERIIFPDGRSIDLSGMPGVDLEGYAGFHDLVDNHYLKIFGNAILMSLVMAGAQMSQPGGGYGMGGMNSFSNPSMGQAAIGSVGQNMSMTMEQYLGNTMNIQPTLKIRPGYRFDITVTKDMVFPGPYLMKGE</sequence>
<evidence type="ECO:0000256" key="1">
    <source>
        <dbReference type="ARBA" id="ARBA00004167"/>
    </source>
</evidence>
<reference evidence="8" key="2">
    <citation type="journal article" date="2008" name="PLoS Biol.">
        <title>Population genomic analysis of strain variation in Leptospirillum group II bacteria involved in acid mine drainage formation.</title>
        <authorList>
            <person name="Simmons S.L."/>
            <person name="Dibartolo G."/>
            <person name="Denef V.J."/>
            <person name="Goltsman D.S."/>
            <person name="Thelen M.P."/>
            <person name="Banfield J.F."/>
        </authorList>
    </citation>
    <scope>NUCLEOTIDE SEQUENCE [LARGE SCALE GENOMIC DNA]</scope>
</reference>
<protein>
    <submittedName>
        <fullName evidence="8">Putative conjugal transfer protein (TrbI)</fullName>
    </submittedName>
</protein>
<feature type="transmembrane region" description="Helical" evidence="7">
    <location>
        <begin position="21"/>
        <end position="42"/>
    </location>
</feature>
<evidence type="ECO:0000256" key="3">
    <source>
        <dbReference type="ARBA" id="ARBA00022692"/>
    </source>
</evidence>
<dbReference type="InterPro" id="IPR042217">
    <property type="entry name" value="T4SS_VirB10/TrbI"/>
</dbReference>
<dbReference type="GO" id="GO:0016020">
    <property type="term" value="C:membrane"/>
    <property type="evidence" value="ECO:0007669"/>
    <property type="project" value="UniProtKB-SubCell"/>
</dbReference>
<feature type="compositionally biased region" description="Pro residues" evidence="6">
    <location>
        <begin position="122"/>
        <end position="133"/>
    </location>
</feature>
<feature type="compositionally biased region" description="Polar residues" evidence="6">
    <location>
        <begin position="93"/>
        <end position="112"/>
    </location>
</feature>
<dbReference type="CDD" id="cd16429">
    <property type="entry name" value="VirB10"/>
    <property type="match status" value="1"/>
</dbReference>
<proteinExistence type="inferred from homology"/>
<reference evidence="8" key="1">
    <citation type="journal article" date="2004" name="Nature">
        <title>Community structure and metabolism through reconstruction of microbial genomes from the environment.</title>
        <authorList>
            <person name="Tyson G.W."/>
            <person name="Chapman J."/>
            <person name="Hugenholtz P."/>
            <person name="Allen E.E."/>
            <person name="Ram R.J."/>
            <person name="Richardson P.M."/>
            <person name="Solovyev V.V."/>
            <person name="Rubin E.M."/>
            <person name="Rokhsar D.S."/>
            <person name="Banfield J.F."/>
        </authorList>
    </citation>
    <scope>NUCLEOTIDE SEQUENCE [LARGE SCALE GENOMIC DNA]</scope>
</reference>
<feature type="region of interest" description="Disordered" evidence="6">
    <location>
        <begin position="44"/>
        <end position="222"/>
    </location>
</feature>
<name>B6AP87_9BACT</name>
<accession>B6AP87</accession>
<keyword evidence="3 7" id="KW-0812">Transmembrane</keyword>
<organism evidence="8">
    <name type="scientific">Leptospirillum sp. Group II '5-way CG'</name>
    <dbReference type="NCBI Taxonomy" id="419541"/>
    <lineage>
        <taxon>Bacteria</taxon>
        <taxon>Pseudomonadati</taxon>
        <taxon>Nitrospirota</taxon>
        <taxon>Nitrospiria</taxon>
        <taxon>Nitrospirales</taxon>
        <taxon>Nitrospiraceae</taxon>
        <taxon>Leptospirillum</taxon>
    </lineage>
</organism>